<feature type="domain" description="Bacteriophage T5 Orf172 DNA-binding" evidence="1">
    <location>
        <begin position="33"/>
        <end position="113"/>
    </location>
</feature>
<dbReference type="EMBL" id="JBDQQU010000001">
    <property type="protein sequence ID" value="MEO3953120.1"/>
    <property type="molecule type" value="Genomic_DNA"/>
</dbReference>
<protein>
    <submittedName>
        <fullName evidence="2">GIY-YIG nuclease family protein</fullName>
    </submittedName>
</protein>
<evidence type="ECO:0000313" key="2">
    <source>
        <dbReference type="EMBL" id="MEO3953120.1"/>
    </source>
</evidence>
<dbReference type="RefSeq" id="WP_347787610.1">
    <property type="nucleotide sequence ID" value="NZ_JBDQQU010000001.1"/>
</dbReference>
<dbReference type="InterPro" id="IPR018306">
    <property type="entry name" value="Phage_T5_Orf172_DNA-bd"/>
</dbReference>
<organism evidence="2 3">
    <name type="scientific">Chromobacterium piscinae</name>
    <dbReference type="NCBI Taxonomy" id="686831"/>
    <lineage>
        <taxon>Bacteria</taxon>
        <taxon>Pseudomonadati</taxon>
        <taxon>Pseudomonadota</taxon>
        <taxon>Betaproteobacteria</taxon>
        <taxon>Neisseriales</taxon>
        <taxon>Chromobacteriaceae</taxon>
        <taxon>Chromobacterium</taxon>
    </lineage>
</organism>
<comment type="caution">
    <text evidence="2">The sequence shown here is derived from an EMBL/GenBank/DDBJ whole genome shotgun (WGS) entry which is preliminary data.</text>
</comment>
<name>A0ABV0GZE5_9NEIS</name>
<dbReference type="Proteomes" id="UP001438292">
    <property type="component" value="Unassembled WGS sequence"/>
</dbReference>
<dbReference type="SMART" id="SM00974">
    <property type="entry name" value="T5orf172"/>
    <property type="match status" value="1"/>
</dbReference>
<reference evidence="2 3" key="1">
    <citation type="submission" date="2024-05" db="EMBL/GenBank/DDBJ databases">
        <authorList>
            <person name="De Oliveira J.P."/>
            <person name="Noriler S.A."/>
            <person name="De Oliveira A.G."/>
            <person name="Sipoli D.S."/>
        </authorList>
    </citation>
    <scope>NUCLEOTIDE SEQUENCE [LARGE SCALE GENOMIC DNA]</scope>
    <source>
        <strain evidence="2 3">LABIM186</strain>
    </source>
</reference>
<evidence type="ECO:0000259" key="1">
    <source>
        <dbReference type="SMART" id="SM00974"/>
    </source>
</evidence>
<dbReference type="Pfam" id="PF10544">
    <property type="entry name" value="T5orf172"/>
    <property type="match status" value="1"/>
</dbReference>
<gene>
    <name evidence="2" type="ORF">ABH309_01520</name>
</gene>
<keyword evidence="3" id="KW-1185">Reference proteome</keyword>
<accession>A0ABV0GZE5</accession>
<sequence length="248" mass="28825">MRGIAKVPYRSFNLENLNKVEKKGFIYLAKNAGFKDNLLKIGISKNQPELRLAALSKSTAAPAEFELLYASSTQHAKKVESRVHSLLKKYRFRSQKEYFIIKPPDAIKVIEKIIEHSDFPIKLSNQIGKSLDFINSHYLPSLNIHEVNLFTLIMAATNNMRLRHIFTGQLDILDGFLDANTVSRWKNISIESSKKAMRKFQEKAAKLEISFIQKNEKIKVFKEINYHHGELWWLFTEEFIPHFTNDKI</sequence>
<proteinExistence type="predicted"/>
<evidence type="ECO:0000313" key="3">
    <source>
        <dbReference type="Proteomes" id="UP001438292"/>
    </source>
</evidence>